<protein>
    <recommendedName>
        <fullName evidence="10">Purine nucleoside phosphorylase</fullName>
    </recommendedName>
</protein>
<dbReference type="InterPro" id="IPR003730">
    <property type="entry name" value="Cu_polyphenol_OxRdtase"/>
</dbReference>
<comment type="catalytic activity">
    <reaction evidence="1">
        <text>inosine + phosphate = alpha-D-ribose 1-phosphate + hypoxanthine</text>
        <dbReference type="Rhea" id="RHEA:27646"/>
        <dbReference type="ChEBI" id="CHEBI:17368"/>
        <dbReference type="ChEBI" id="CHEBI:17596"/>
        <dbReference type="ChEBI" id="CHEBI:43474"/>
        <dbReference type="ChEBI" id="CHEBI:57720"/>
        <dbReference type="EC" id="2.4.2.1"/>
    </reaction>
    <physiologicalReaction direction="left-to-right" evidence="1">
        <dbReference type="Rhea" id="RHEA:27647"/>
    </physiologicalReaction>
</comment>
<evidence type="ECO:0000256" key="2">
    <source>
        <dbReference type="ARBA" id="ARBA00007353"/>
    </source>
</evidence>
<accession>A0ABQ6HG63</accession>
<name>A0ABQ6HG63_9GAMM</name>
<comment type="similarity">
    <text evidence="2 10">Belongs to the purine nucleoside phosphorylase YfiH/LACC1 family.</text>
</comment>
<dbReference type="InterPro" id="IPR011324">
    <property type="entry name" value="Cytotoxic_necrot_fac-like_cat"/>
</dbReference>
<evidence type="ECO:0000256" key="10">
    <source>
        <dbReference type="RuleBase" id="RU361274"/>
    </source>
</evidence>
<keyword evidence="5" id="KW-0378">Hydrolase</keyword>
<dbReference type="Gene3D" id="3.60.140.10">
    <property type="entry name" value="CNF1/YfiH-like putative cysteine hydrolases"/>
    <property type="match status" value="1"/>
</dbReference>
<dbReference type="Proteomes" id="UP001157134">
    <property type="component" value="Unassembled WGS sequence"/>
</dbReference>
<dbReference type="PANTHER" id="PTHR30616">
    <property type="entry name" value="UNCHARACTERIZED PROTEIN YFIH"/>
    <property type="match status" value="1"/>
</dbReference>
<comment type="catalytic activity">
    <reaction evidence="8">
        <text>adenosine + phosphate = alpha-D-ribose 1-phosphate + adenine</text>
        <dbReference type="Rhea" id="RHEA:27642"/>
        <dbReference type="ChEBI" id="CHEBI:16335"/>
        <dbReference type="ChEBI" id="CHEBI:16708"/>
        <dbReference type="ChEBI" id="CHEBI:43474"/>
        <dbReference type="ChEBI" id="CHEBI:57720"/>
        <dbReference type="EC" id="2.4.2.1"/>
    </reaction>
    <physiologicalReaction direction="left-to-right" evidence="8">
        <dbReference type="Rhea" id="RHEA:27643"/>
    </physiologicalReaction>
</comment>
<keyword evidence="4" id="KW-0479">Metal-binding</keyword>
<dbReference type="InterPro" id="IPR038371">
    <property type="entry name" value="Cu_polyphenol_OxRdtase_sf"/>
</dbReference>
<evidence type="ECO:0000256" key="7">
    <source>
        <dbReference type="ARBA" id="ARBA00047989"/>
    </source>
</evidence>
<dbReference type="Pfam" id="PF02578">
    <property type="entry name" value="Cu-oxidase_4"/>
    <property type="match status" value="1"/>
</dbReference>
<evidence type="ECO:0000256" key="4">
    <source>
        <dbReference type="ARBA" id="ARBA00022723"/>
    </source>
</evidence>
<evidence type="ECO:0000313" key="11">
    <source>
        <dbReference type="EMBL" id="GLX85712.1"/>
    </source>
</evidence>
<evidence type="ECO:0000256" key="6">
    <source>
        <dbReference type="ARBA" id="ARBA00022833"/>
    </source>
</evidence>
<evidence type="ECO:0000256" key="5">
    <source>
        <dbReference type="ARBA" id="ARBA00022801"/>
    </source>
</evidence>
<reference evidence="11 12" key="1">
    <citation type="submission" date="2023-03" db="EMBL/GenBank/DDBJ databases">
        <title>Thalassotalea loyana LMG 22536T draft genome sequence.</title>
        <authorList>
            <person name="Sawabe T."/>
        </authorList>
    </citation>
    <scope>NUCLEOTIDE SEQUENCE [LARGE SCALE GENOMIC DNA]</scope>
    <source>
        <strain evidence="11 12">LMG 22536</strain>
    </source>
</reference>
<comment type="catalytic activity">
    <reaction evidence="9">
        <text>S-methyl-5'-thioadenosine + phosphate = 5-(methylsulfanyl)-alpha-D-ribose 1-phosphate + adenine</text>
        <dbReference type="Rhea" id="RHEA:11852"/>
        <dbReference type="ChEBI" id="CHEBI:16708"/>
        <dbReference type="ChEBI" id="CHEBI:17509"/>
        <dbReference type="ChEBI" id="CHEBI:43474"/>
        <dbReference type="ChEBI" id="CHEBI:58533"/>
        <dbReference type="EC" id="2.4.2.28"/>
    </reaction>
    <physiologicalReaction direction="left-to-right" evidence="9">
        <dbReference type="Rhea" id="RHEA:11853"/>
    </physiologicalReaction>
</comment>
<evidence type="ECO:0000313" key="12">
    <source>
        <dbReference type="Proteomes" id="UP001157134"/>
    </source>
</evidence>
<organism evidence="11 12">
    <name type="scientific">Thalassotalea loyana</name>
    <dbReference type="NCBI Taxonomy" id="280483"/>
    <lineage>
        <taxon>Bacteria</taxon>
        <taxon>Pseudomonadati</taxon>
        <taxon>Pseudomonadota</taxon>
        <taxon>Gammaproteobacteria</taxon>
        <taxon>Alteromonadales</taxon>
        <taxon>Colwelliaceae</taxon>
        <taxon>Thalassotalea</taxon>
    </lineage>
</organism>
<dbReference type="EMBL" id="BSSV01000004">
    <property type="protein sequence ID" value="GLX85712.1"/>
    <property type="molecule type" value="Genomic_DNA"/>
</dbReference>
<evidence type="ECO:0000256" key="9">
    <source>
        <dbReference type="ARBA" id="ARBA00049893"/>
    </source>
</evidence>
<evidence type="ECO:0000256" key="8">
    <source>
        <dbReference type="ARBA" id="ARBA00048968"/>
    </source>
</evidence>
<comment type="caution">
    <text evidence="11">The sequence shown here is derived from an EMBL/GenBank/DDBJ whole genome shotgun (WGS) entry which is preliminary data.</text>
</comment>
<dbReference type="CDD" id="cd16833">
    <property type="entry name" value="YfiH"/>
    <property type="match status" value="1"/>
</dbReference>
<dbReference type="SUPFAM" id="SSF64438">
    <property type="entry name" value="CNF1/YfiH-like putative cysteine hydrolases"/>
    <property type="match status" value="1"/>
</dbReference>
<comment type="catalytic activity">
    <reaction evidence="7">
        <text>adenosine + H2O + H(+) = inosine + NH4(+)</text>
        <dbReference type="Rhea" id="RHEA:24408"/>
        <dbReference type="ChEBI" id="CHEBI:15377"/>
        <dbReference type="ChEBI" id="CHEBI:15378"/>
        <dbReference type="ChEBI" id="CHEBI:16335"/>
        <dbReference type="ChEBI" id="CHEBI:17596"/>
        <dbReference type="ChEBI" id="CHEBI:28938"/>
        <dbReference type="EC" id="3.5.4.4"/>
    </reaction>
    <physiologicalReaction direction="left-to-right" evidence="7">
        <dbReference type="Rhea" id="RHEA:24409"/>
    </physiologicalReaction>
</comment>
<dbReference type="PANTHER" id="PTHR30616:SF2">
    <property type="entry name" value="PURINE NUCLEOSIDE PHOSPHORYLASE LACC1"/>
    <property type="match status" value="1"/>
</dbReference>
<keyword evidence="6" id="KW-0862">Zinc</keyword>
<keyword evidence="12" id="KW-1185">Reference proteome</keyword>
<gene>
    <name evidence="11" type="ORF">tloyanaT_19640</name>
</gene>
<dbReference type="NCBIfam" id="TIGR00726">
    <property type="entry name" value="peptidoglycan editing factor PgeF"/>
    <property type="match status" value="1"/>
</dbReference>
<dbReference type="RefSeq" id="WP_284298095.1">
    <property type="nucleotide sequence ID" value="NZ_BSSV01000004.1"/>
</dbReference>
<evidence type="ECO:0000256" key="1">
    <source>
        <dbReference type="ARBA" id="ARBA00000553"/>
    </source>
</evidence>
<proteinExistence type="inferred from homology"/>
<keyword evidence="3" id="KW-0808">Transferase</keyword>
<evidence type="ECO:0000256" key="3">
    <source>
        <dbReference type="ARBA" id="ARBA00022679"/>
    </source>
</evidence>
<sequence>MRATNTNSALISVDWPLTSVVAFSTTRLSPSGSKQSQSPFNDFNIATHVDDELADVLVNRKSLAQYLPPDTQIQWLNQIHGNHVATIEQFTEAIPDADAAITSKKNIALAIMTADCLPILLIDELNQEIAAIHAGWRPLAKQIIDNTVKQMSGEPSNIKAWLGPCISAQSFEVGKDVFETFTELDPQLTAGFTAQKDGKYLADLQFIAEYQLRHLGVVNIECDRRRTYIDETRFYSYRRDGITGRMATIICLK</sequence>